<evidence type="ECO:0000313" key="2">
    <source>
        <dbReference type="EMBL" id="KIL59613.1"/>
    </source>
</evidence>
<dbReference type="HOGENOM" id="CLU_2687318_0_0_1"/>
<keyword evidence="3" id="KW-1185">Reference proteome</keyword>
<gene>
    <name evidence="2" type="ORF">M378DRAFT_169135</name>
</gene>
<dbReference type="OrthoDB" id="10267175at2759"/>
<sequence length="74" mass="8218">MWPAVNGVASANCEKTMFCLSSDGSQQEGDDAEAVPKTSTSLTDDNNDVAIIDSPRWWLQVWRPDTDEICTLRQ</sequence>
<feature type="region of interest" description="Disordered" evidence="1">
    <location>
        <begin position="22"/>
        <end position="46"/>
    </location>
</feature>
<dbReference type="AlphaFoldDB" id="A0A0C2WTE9"/>
<evidence type="ECO:0000313" key="3">
    <source>
        <dbReference type="Proteomes" id="UP000054549"/>
    </source>
</evidence>
<organism evidence="2 3">
    <name type="scientific">Amanita muscaria (strain Koide BX008)</name>
    <dbReference type="NCBI Taxonomy" id="946122"/>
    <lineage>
        <taxon>Eukaryota</taxon>
        <taxon>Fungi</taxon>
        <taxon>Dikarya</taxon>
        <taxon>Basidiomycota</taxon>
        <taxon>Agaricomycotina</taxon>
        <taxon>Agaricomycetes</taxon>
        <taxon>Agaricomycetidae</taxon>
        <taxon>Agaricales</taxon>
        <taxon>Pluteineae</taxon>
        <taxon>Amanitaceae</taxon>
        <taxon>Amanita</taxon>
    </lineage>
</organism>
<protein>
    <submittedName>
        <fullName evidence="2">Uncharacterized protein</fullName>
    </submittedName>
</protein>
<dbReference type="Proteomes" id="UP000054549">
    <property type="component" value="Unassembled WGS sequence"/>
</dbReference>
<proteinExistence type="predicted"/>
<reference evidence="2 3" key="1">
    <citation type="submission" date="2014-04" db="EMBL/GenBank/DDBJ databases">
        <title>Evolutionary Origins and Diversification of the Mycorrhizal Mutualists.</title>
        <authorList>
            <consortium name="DOE Joint Genome Institute"/>
            <consortium name="Mycorrhizal Genomics Consortium"/>
            <person name="Kohler A."/>
            <person name="Kuo A."/>
            <person name="Nagy L.G."/>
            <person name="Floudas D."/>
            <person name="Copeland A."/>
            <person name="Barry K.W."/>
            <person name="Cichocki N."/>
            <person name="Veneault-Fourrey C."/>
            <person name="LaButti K."/>
            <person name="Lindquist E.A."/>
            <person name="Lipzen A."/>
            <person name="Lundell T."/>
            <person name="Morin E."/>
            <person name="Murat C."/>
            <person name="Riley R."/>
            <person name="Ohm R."/>
            <person name="Sun H."/>
            <person name="Tunlid A."/>
            <person name="Henrissat B."/>
            <person name="Grigoriev I.V."/>
            <person name="Hibbett D.S."/>
            <person name="Martin F."/>
        </authorList>
    </citation>
    <scope>NUCLEOTIDE SEQUENCE [LARGE SCALE GENOMIC DNA]</scope>
    <source>
        <strain evidence="2 3">Koide BX008</strain>
    </source>
</reference>
<accession>A0A0C2WTE9</accession>
<dbReference type="InParanoid" id="A0A0C2WTE9"/>
<name>A0A0C2WTE9_AMAMK</name>
<dbReference type="STRING" id="946122.A0A0C2WTE9"/>
<dbReference type="EMBL" id="KN818313">
    <property type="protein sequence ID" value="KIL59613.1"/>
    <property type="molecule type" value="Genomic_DNA"/>
</dbReference>
<evidence type="ECO:0000256" key="1">
    <source>
        <dbReference type="SAM" id="MobiDB-lite"/>
    </source>
</evidence>